<protein>
    <submittedName>
        <fullName evidence="5">Uncharacterized protein</fullName>
    </submittedName>
</protein>
<organism evidence="5 6">
    <name type="scientific">Acer yangbiense</name>
    <dbReference type="NCBI Taxonomy" id="1000413"/>
    <lineage>
        <taxon>Eukaryota</taxon>
        <taxon>Viridiplantae</taxon>
        <taxon>Streptophyta</taxon>
        <taxon>Embryophyta</taxon>
        <taxon>Tracheophyta</taxon>
        <taxon>Spermatophyta</taxon>
        <taxon>Magnoliopsida</taxon>
        <taxon>eudicotyledons</taxon>
        <taxon>Gunneridae</taxon>
        <taxon>Pentapetalae</taxon>
        <taxon>rosids</taxon>
        <taxon>malvids</taxon>
        <taxon>Sapindales</taxon>
        <taxon>Sapindaceae</taxon>
        <taxon>Hippocastanoideae</taxon>
        <taxon>Acereae</taxon>
        <taxon>Acer</taxon>
    </lineage>
</organism>
<dbReference type="OrthoDB" id="1166600at2759"/>
<evidence type="ECO:0000256" key="1">
    <source>
        <dbReference type="ARBA" id="ARBA00022614"/>
    </source>
</evidence>
<gene>
    <name evidence="5" type="ORF">EZV62_003443</name>
</gene>
<dbReference type="PANTHER" id="PTHR47186:SF63">
    <property type="entry name" value="C-JID DOMAIN-CONTAINING PROTEIN"/>
    <property type="match status" value="1"/>
</dbReference>
<keyword evidence="1" id="KW-0433">Leucine-rich repeat</keyword>
<dbReference type="InterPro" id="IPR003591">
    <property type="entry name" value="Leu-rich_rpt_typical-subtyp"/>
</dbReference>
<dbReference type="InterPro" id="IPR055414">
    <property type="entry name" value="LRR_R13L4/SHOC2-like"/>
</dbReference>
<dbReference type="Gene3D" id="3.80.10.10">
    <property type="entry name" value="Ribonuclease Inhibitor"/>
    <property type="match status" value="4"/>
</dbReference>
<evidence type="ECO:0000259" key="4">
    <source>
        <dbReference type="Pfam" id="PF23598"/>
    </source>
</evidence>
<evidence type="ECO:0000313" key="6">
    <source>
        <dbReference type="Proteomes" id="UP000323000"/>
    </source>
</evidence>
<dbReference type="Proteomes" id="UP000323000">
    <property type="component" value="Chromosome 2"/>
</dbReference>
<proteinExistence type="predicted"/>
<dbReference type="Pfam" id="PF23598">
    <property type="entry name" value="LRR_14"/>
    <property type="match status" value="1"/>
</dbReference>
<feature type="domain" description="C-JID" evidence="3">
    <location>
        <begin position="447"/>
        <end position="595"/>
    </location>
</feature>
<keyword evidence="2" id="KW-0677">Repeat</keyword>
<comment type="caution">
    <text evidence="5">The sequence shown here is derived from an EMBL/GenBank/DDBJ whole genome shotgun (WGS) entry which is preliminary data.</text>
</comment>
<sequence length="612" mass="69523">MPNSNLEELWSGFLQLVNFKRVDLRGSQQLIRCPDFSGTPNLESLILNLCTRFSEIPSSIQHLTKLESLYLIGCQSLTSIPDCTGLKSLKQLILCFCSKLKGLPELPNNLERLSFNSCKSLVEIPSSFKYLNKVESLDLRNCKSLTSIPDLRGWKSLKYLGCWRCWKLKMLPEVPNNIERLHLIDNLIEELPPSFEDLNGLKYLYLNNSSTLKSLPSSICKLKSLETLCLFDCSKIDKLPDNIGTLESLRSIDVGGTAIREIPPSISCLKRLDSLNFSGCKGENAVGLILPPLLGLDNLRKLYLSDCGITELPDNLGCLTSLETLCLDRNSFQSIAGSIINLSKLRFLDISNCERIKVLPKLRYWTSISAVNCTSLEELSCHSFHNNSFDDETAVANFTNCFKLNRNSFNYFLEGTVLEMQGLATSIKEIYNQVYDGKSPPASICYPENDIPKWFSFRNTGSFINVKLPSHWFNYNFLCFALSVVVMTSDPDHQCDHQGDYDDKYSNINYEGVVKSKDEDQCCDRINVFRGSYSLFQVPYCGPGYVRSNHVIIGFGYRFFRELCDDEFFFRFYVEDENKSNIEHFKVVKCGVHLIFGLHLENPGDEQGIPRD</sequence>
<dbReference type="InterPro" id="IPR045344">
    <property type="entry name" value="C-JID"/>
</dbReference>
<dbReference type="PANTHER" id="PTHR47186">
    <property type="entry name" value="LEUCINE-RICH REPEAT-CONTAINING PROTEIN 57"/>
    <property type="match status" value="1"/>
</dbReference>
<dbReference type="SUPFAM" id="SSF52058">
    <property type="entry name" value="L domain-like"/>
    <property type="match status" value="1"/>
</dbReference>
<feature type="domain" description="Disease resistance R13L4/SHOC-2-like LRR" evidence="4">
    <location>
        <begin position="275"/>
        <end position="388"/>
    </location>
</feature>
<dbReference type="Pfam" id="PF20160">
    <property type="entry name" value="C-JID"/>
    <property type="match status" value="1"/>
</dbReference>
<accession>A0A5C7IHE2</accession>
<dbReference type="InterPro" id="IPR001611">
    <property type="entry name" value="Leu-rich_rpt"/>
</dbReference>
<evidence type="ECO:0000313" key="5">
    <source>
        <dbReference type="EMBL" id="TXG68508.1"/>
    </source>
</evidence>
<reference evidence="6" key="1">
    <citation type="journal article" date="2019" name="Gigascience">
        <title>De novo genome assembly of the endangered Acer yangbiense, a plant species with extremely small populations endemic to Yunnan Province, China.</title>
        <authorList>
            <person name="Yang J."/>
            <person name="Wariss H.M."/>
            <person name="Tao L."/>
            <person name="Zhang R."/>
            <person name="Yun Q."/>
            <person name="Hollingsworth P."/>
            <person name="Dao Z."/>
            <person name="Luo G."/>
            <person name="Guo H."/>
            <person name="Ma Y."/>
            <person name="Sun W."/>
        </authorList>
    </citation>
    <scope>NUCLEOTIDE SEQUENCE [LARGE SCALE GENOMIC DNA]</scope>
    <source>
        <strain evidence="6">cv. Malutang</strain>
    </source>
</reference>
<name>A0A5C7IHE2_9ROSI</name>
<dbReference type="SUPFAM" id="SSF52047">
    <property type="entry name" value="RNI-like"/>
    <property type="match status" value="1"/>
</dbReference>
<dbReference type="SMART" id="SM00369">
    <property type="entry name" value="LRR_TYP"/>
    <property type="match status" value="6"/>
</dbReference>
<dbReference type="PROSITE" id="PS51450">
    <property type="entry name" value="LRR"/>
    <property type="match status" value="1"/>
</dbReference>
<dbReference type="InterPro" id="IPR032675">
    <property type="entry name" value="LRR_dom_sf"/>
</dbReference>
<dbReference type="EMBL" id="VAHF01000002">
    <property type="protein sequence ID" value="TXG68508.1"/>
    <property type="molecule type" value="Genomic_DNA"/>
</dbReference>
<dbReference type="AlphaFoldDB" id="A0A5C7IHE2"/>
<keyword evidence="6" id="KW-1185">Reference proteome</keyword>
<evidence type="ECO:0000256" key="2">
    <source>
        <dbReference type="ARBA" id="ARBA00022737"/>
    </source>
</evidence>
<evidence type="ECO:0000259" key="3">
    <source>
        <dbReference type="Pfam" id="PF20160"/>
    </source>
</evidence>